<evidence type="ECO:0000259" key="2">
    <source>
        <dbReference type="Pfam" id="PF00551"/>
    </source>
</evidence>
<dbReference type="EMBL" id="FWFR01000001">
    <property type="protein sequence ID" value="SLN38161.1"/>
    <property type="molecule type" value="Genomic_DNA"/>
</dbReference>
<evidence type="ECO:0000256" key="1">
    <source>
        <dbReference type="SAM" id="MobiDB-lite"/>
    </source>
</evidence>
<feature type="domain" description="Formyl transferase N-terminal" evidence="2">
    <location>
        <begin position="54"/>
        <end position="188"/>
    </location>
</feature>
<feature type="region of interest" description="Disordered" evidence="1">
    <location>
        <begin position="195"/>
        <end position="216"/>
    </location>
</feature>
<dbReference type="InterPro" id="IPR036477">
    <property type="entry name" value="Formyl_transf_N_sf"/>
</dbReference>
<dbReference type="SUPFAM" id="SSF53328">
    <property type="entry name" value="Formyltransferase"/>
    <property type="match status" value="1"/>
</dbReference>
<organism evidence="4 5">
    <name type="scientific">Oceanibacterium hippocampi</name>
    <dbReference type="NCBI Taxonomy" id="745714"/>
    <lineage>
        <taxon>Bacteria</taxon>
        <taxon>Pseudomonadati</taxon>
        <taxon>Pseudomonadota</taxon>
        <taxon>Alphaproteobacteria</taxon>
        <taxon>Sneathiellales</taxon>
        <taxon>Sneathiellaceae</taxon>
        <taxon>Oceanibacterium</taxon>
    </lineage>
</organism>
<dbReference type="GO" id="GO:0005829">
    <property type="term" value="C:cytosol"/>
    <property type="evidence" value="ECO:0007669"/>
    <property type="project" value="TreeGrafter"/>
</dbReference>
<dbReference type="Pfam" id="PF02911">
    <property type="entry name" value="Formyl_trans_C"/>
    <property type="match status" value="1"/>
</dbReference>
<dbReference type="Proteomes" id="UP000193200">
    <property type="component" value="Unassembled WGS sequence"/>
</dbReference>
<dbReference type="RefSeq" id="WP_085882776.1">
    <property type="nucleotide sequence ID" value="NZ_FWFR01000001.1"/>
</dbReference>
<protein>
    <submittedName>
        <fullName evidence="4">Bifunctional polymyxin resistance protein ArnA</fullName>
    </submittedName>
</protein>
<dbReference type="OrthoDB" id="5355061at2"/>
<proteinExistence type="predicted"/>
<reference evidence="4 5" key="1">
    <citation type="submission" date="2017-03" db="EMBL/GenBank/DDBJ databases">
        <authorList>
            <person name="Afonso C.L."/>
            <person name="Miller P.J."/>
            <person name="Scott M.A."/>
            <person name="Spackman E."/>
            <person name="Goraichik I."/>
            <person name="Dimitrov K.M."/>
            <person name="Suarez D.L."/>
            <person name="Swayne D.E."/>
        </authorList>
    </citation>
    <scope>NUCLEOTIDE SEQUENCE [LARGE SCALE GENOMIC DNA]</scope>
    <source>
        <strain evidence="4 5">CECT 7691</strain>
    </source>
</reference>
<sequence length="314" mass="33239">MMHAPLPLKSLKLLVIAARVVGHRCLDAILANGGNVSGLLTLDGAKAGETVAFQPFDDLIAEHGLQSRRFTDLKDPALLDWARALDADLGIVVGVSNLIPDSLLAVPKQGFIGMHPTLLPEGRGRAPIPWAIIKGLRQTGVSLFWCDGGADTGDLLAQQPVPIRASDTASTLGARTDKVAASLLVKALNGIAEGKAPRTRQDEAAASQWPRRRPEDGLIDWHQPAERLYDWVRALTHPYPGAFTELSGRRLYIWSAKAFGGRSAAAPGTVLALSDAGATVACETGALIMTSVQWDGQPETAPANAGLCPGDRFA</sequence>
<name>A0A1Y5SDF7_9PROT</name>
<dbReference type="CDD" id="cd08702">
    <property type="entry name" value="Arna_FMT_C"/>
    <property type="match status" value="1"/>
</dbReference>
<evidence type="ECO:0000313" key="5">
    <source>
        <dbReference type="Proteomes" id="UP000193200"/>
    </source>
</evidence>
<dbReference type="InterPro" id="IPR002376">
    <property type="entry name" value="Formyl_transf_N"/>
</dbReference>
<dbReference type="Gene3D" id="3.40.50.12230">
    <property type="match status" value="1"/>
</dbReference>
<dbReference type="InterPro" id="IPR005793">
    <property type="entry name" value="Formyl_trans_C"/>
</dbReference>
<evidence type="ECO:0000259" key="3">
    <source>
        <dbReference type="Pfam" id="PF02911"/>
    </source>
</evidence>
<dbReference type="PANTHER" id="PTHR11138:SF5">
    <property type="entry name" value="METHIONYL-TRNA FORMYLTRANSFERASE, MITOCHONDRIAL"/>
    <property type="match status" value="1"/>
</dbReference>
<evidence type="ECO:0000313" key="4">
    <source>
        <dbReference type="EMBL" id="SLN38161.1"/>
    </source>
</evidence>
<keyword evidence="5" id="KW-1185">Reference proteome</keyword>
<feature type="domain" description="Formyl transferase C-terminal" evidence="3">
    <location>
        <begin position="213"/>
        <end position="299"/>
    </location>
</feature>
<accession>A0A1Y5SDF7</accession>
<dbReference type="SUPFAM" id="SSF50486">
    <property type="entry name" value="FMT C-terminal domain-like"/>
    <property type="match status" value="1"/>
</dbReference>
<dbReference type="InParanoid" id="A0A1Y5SDF7"/>
<gene>
    <name evidence="4" type="primary">arnA</name>
    <name evidence="4" type="ORF">OCH7691_01571</name>
</gene>
<dbReference type="GO" id="GO:0004479">
    <property type="term" value="F:methionyl-tRNA formyltransferase activity"/>
    <property type="evidence" value="ECO:0007669"/>
    <property type="project" value="TreeGrafter"/>
</dbReference>
<dbReference type="AlphaFoldDB" id="A0A1Y5SDF7"/>
<dbReference type="InterPro" id="IPR011034">
    <property type="entry name" value="Formyl_transferase-like_C_sf"/>
</dbReference>
<dbReference type="Pfam" id="PF00551">
    <property type="entry name" value="Formyl_trans_N"/>
    <property type="match status" value="1"/>
</dbReference>
<dbReference type="PANTHER" id="PTHR11138">
    <property type="entry name" value="METHIONYL-TRNA FORMYLTRANSFERASE"/>
    <property type="match status" value="1"/>
</dbReference>